<dbReference type="SUPFAM" id="SSF102114">
    <property type="entry name" value="Radical SAM enzymes"/>
    <property type="match status" value="1"/>
</dbReference>
<keyword evidence="6" id="KW-0411">Iron-sulfur</keyword>
<accession>A0A8J7W7D2</accession>
<comment type="cofactor">
    <cofactor evidence="1">
        <name>[4Fe-4S] cluster</name>
        <dbReference type="ChEBI" id="CHEBI:49883"/>
    </cofactor>
</comment>
<dbReference type="EMBL" id="JWHL01000019">
    <property type="protein sequence ID" value="MBR1369751.1"/>
    <property type="molecule type" value="Genomic_DNA"/>
</dbReference>
<dbReference type="CDD" id="cd01335">
    <property type="entry name" value="Radical_SAM"/>
    <property type="match status" value="1"/>
</dbReference>
<dbReference type="SFLD" id="SFLDG01083">
    <property type="entry name" value="Uncharacterised_Radical_SAM_Su"/>
    <property type="match status" value="1"/>
</dbReference>
<keyword evidence="9" id="KW-1185">Reference proteome</keyword>
<dbReference type="PROSITE" id="PS51918">
    <property type="entry name" value="RADICAL_SAM"/>
    <property type="match status" value="1"/>
</dbReference>
<feature type="domain" description="Radical SAM core" evidence="7">
    <location>
        <begin position="15"/>
        <end position="241"/>
    </location>
</feature>
<keyword evidence="2" id="KW-0004">4Fe-4S</keyword>
<protein>
    <submittedName>
        <fullName evidence="8">Fe-S oxidoreductase</fullName>
    </submittedName>
</protein>
<evidence type="ECO:0000256" key="6">
    <source>
        <dbReference type="ARBA" id="ARBA00023014"/>
    </source>
</evidence>
<dbReference type="Pfam" id="PF04055">
    <property type="entry name" value="Radical_SAM"/>
    <property type="match status" value="1"/>
</dbReference>
<proteinExistence type="predicted"/>
<dbReference type="InterPro" id="IPR013785">
    <property type="entry name" value="Aldolase_TIM"/>
</dbReference>
<organism evidence="8 9">
    <name type="scientific">Methanocalculus chunghsingensis</name>
    <dbReference type="NCBI Taxonomy" id="156457"/>
    <lineage>
        <taxon>Archaea</taxon>
        <taxon>Methanobacteriati</taxon>
        <taxon>Methanobacteriota</taxon>
        <taxon>Stenosarchaea group</taxon>
        <taxon>Methanomicrobia</taxon>
        <taxon>Methanomicrobiales</taxon>
        <taxon>Methanocalculaceae</taxon>
        <taxon>Methanocalculus</taxon>
    </lineage>
</organism>
<comment type="caution">
    <text evidence="8">The sequence shown here is derived from an EMBL/GenBank/DDBJ whole genome shotgun (WGS) entry which is preliminary data.</text>
</comment>
<dbReference type="RefSeq" id="WP_211531496.1">
    <property type="nucleotide sequence ID" value="NZ_JWHL01000019.1"/>
</dbReference>
<dbReference type="PANTHER" id="PTHR43787">
    <property type="entry name" value="FEMO COFACTOR BIOSYNTHESIS PROTEIN NIFB-RELATED"/>
    <property type="match status" value="1"/>
</dbReference>
<keyword evidence="4" id="KW-0479">Metal-binding</keyword>
<evidence type="ECO:0000256" key="2">
    <source>
        <dbReference type="ARBA" id="ARBA00022485"/>
    </source>
</evidence>
<dbReference type="GO" id="GO:0003824">
    <property type="term" value="F:catalytic activity"/>
    <property type="evidence" value="ECO:0007669"/>
    <property type="project" value="InterPro"/>
</dbReference>
<evidence type="ECO:0000313" key="9">
    <source>
        <dbReference type="Proteomes" id="UP000730161"/>
    </source>
</evidence>
<keyword evidence="5" id="KW-0408">Iron</keyword>
<dbReference type="InterPro" id="IPR040084">
    <property type="entry name" value="GTPase_Obg"/>
</dbReference>
<keyword evidence="3" id="KW-0949">S-adenosyl-L-methionine</keyword>
<evidence type="ECO:0000256" key="5">
    <source>
        <dbReference type="ARBA" id="ARBA00023004"/>
    </source>
</evidence>
<evidence type="ECO:0000256" key="1">
    <source>
        <dbReference type="ARBA" id="ARBA00001966"/>
    </source>
</evidence>
<dbReference type="Gene3D" id="3.20.20.70">
    <property type="entry name" value="Aldolase class I"/>
    <property type="match status" value="1"/>
</dbReference>
<reference evidence="8" key="1">
    <citation type="submission" date="2014-12" db="EMBL/GenBank/DDBJ databases">
        <authorList>
            <person name="Huang H.-H."/>
            <person name="Chen S.-C."/>
            <person name="Lai M.-C."/>
        </authorList>
    </citation>
    <scope>NUCLEOTIDE SEQUENCE</scope>
    <source>
        <strain evidence="8">K1F9705b</strain>
    </source>
</reference>
<evidence type="ECO:0000256" key="3">
    <source>
        <dbReference type="ARBA" id="ARBA00022691"/>
    </source>
</evidence>
<gene>
    <name evidence="8" type="ORF">RJ53_09800</name>
</gene>
<dbReference type="PANTHER" id="PTHR43787:SF11">
    <property type="entry name" value="UPF0026 PROTEIN SLR1464"/>
    <property type="match status" value="1"/>
</dbReference>
<sequence length="241" mass="27467">MTYRYLFGPVQSRRLGRSLGVDLVPDNICSLDCVYCECGTTCHITRRRRMYVPVGEVLQELDHFLAGNPLLDYVTLGGTGEPTLHLGIGEIIVYLKEHHPEYKIAVLTNSTLLSDPGIRQEIIAADLILPSIDAVTKEIFEIINRPAPGIAPDQMIDGLIQLRREFPRTIWLEIFLIPGINTGNKELHLLRDAALRINPDLIHLNSLHRQGAEPWVQGMPEEELHRICRFFREYFSETYVI</sequence>
<evidence type="ECO:0000256" key="4">
    <source>
        <dbReference type="ARBA" id="ARBA00022723"/>
    </source>
</evidence>
<dbReference type="AlphaFoldDB" id="A0A8J7W7D2"/>
<dbReference type="SFLD" id="SFLDS00029">
    <property type="entry name" value="Radical_SAM"/>
    <property type="match status" value="1"/>
</dbReference>
<dbReference type="OrthoDB" id="17974at2157"/>
<name>A0A8J7W7D2_9EURY</name>
<dbReference type="GO" id="GO:0046872">
    <property type="term" value="F:metal ion binding"/>
    <property type="evidence" value="ECO:0007669"/>
    <property type="project" value="UniProtKB-KW"/>
</dbReference>
<evidence type="ECO:0000259" key="7">
    <source>
        <dbReference type="PROSITE" id="PS51918"/>
    </source>
</evidence>
<dbReference type="GO" id="GO:0051539">
    <property type="term" value="F:4 iron, 4 sulfur cluster binding"/>
    <property type="evidence" value="ECO:0007669"/>
    <property type="project" value="UniProtKB-KW"/>
</dbReference>
<dbReference type="Proteomes" id="UP000730161">
    <property type="component" value="Unassembled WGS sequence"/>
</dbReference>
<dbReference type="InterPro" id="IPR058240">
    <property type="entry name" value="rSAM_sf"/>
</dbReference>
<dbReference type="InterPro" id="IPR007197">
    <property type="entry name" value="rSAM"/>
</dbReference>
<evidence type="ECO:0000313" key="8">
    <source>
        <dbReference type="EMBL" id="MBR1369751.1"/>
    </source>
</evidence>